<dbReference type="Proteomes" id="UP001631957">
    <property type="component" value="Unassembled WGS sequence"/>
</dbReference>
<evidence type="ECO:0000313" key="11">
    <source>
        <dbReference type="Proteomes" id="UP001631957"/>
    </source>
</evidence>
<dbReference type="EMBL" id="JBJVNI010000014">
    <property type="protein sequence ID" value="MFM9612181.1"/>
    <property type="molecule type" value="Genomic_DNA"/>
</dbReference>
<keyword evidence="4" id="KW-0812">Transmembrane</keyword>
<keyword evidence="6" id="KW-1133">Transmembrane helix</keyword>
<keyword evidence="7" id="KW-0902">Two-component regulatory system</keyword>
<feature type="domain" description="Histidine kinase" evidence="9">
    <location>
        <begin position="162"/>
        <end position="343"/>
    </location>
</feature>
<evidence type="ECO:0000313" key="10">
    <source>
        <dbReference type="EMBL" id="MFM9612181.1"/>
    </source>
</evidence>
<proteinExistence type="predicted"/>
<evidence type="ECO:0000256" key="1">
    <source>
        <dbReference type="ARBA" id="ARBA00004651"/>
    </source>
</evidence>
<protein>
    <submittedName>
        <fullName evidence="10">Sensor histidine kinase</fullName>
    </submittedName>
</protein>
<organism evidence="10 11">
    <name type="scientific">Streptomyces niveiscabiei</name>
    <dbReference type="NCBI Taxonomy" id="164115"/>
    <lineage>
        <taxon>Bacteria</taxon>
        <taxon>Bacillati</taxon>
        <taxon>Actinomycetota</taxon>
        <taxon>Actinomycetes</taxon>
        <taxon>Kitasatosporales</taxon>
        <taxon>Streptomycetaceae</taxon>
        <taxon>Streptomyces</taxon>
    </lineage>
</organism>
<comment type="subcellular location">
    <subcellularLocation>
        <location evidence="1">Cell membrane</location>
        <topology evidence="1">Multi-pass membrane protein</topology>
    </subcellularLocation>
</comment>
<evidence type="ECO:0000256" key="5">
    <source>
        <dbReference type="ARBA" id="ARBA00022777"/>
    </source>
</evidence>
<gene>
    <name evidence="10" type="ORF">ACKI18_26125</name>
</gene>
<dbReference type="PANTHER" id="PTHR24421">
    <property type="entry name" value="NITRATE/NITRITE SENSOR PROTEIN NARX-RELATED"/>
    <property type="match status" value="1"/>
</dbReference>
<reference evidence="10 11" key="1">
    <citation type="submission" date="2024-12" db="EMBL/GenBank/DDBJ databases">
        <title>Forecasting of Potato common scab and diversities of Pathogenic streptomyces spp. in china.</title>
        <authorList>
            <person name="Handique U."/>
            <person name="Wu J."/>
        </authorList>
    </citation>
    <scope>NUCLEOTIDE SEQUENCE [LARGE SCALE GENOMIC DNA]</scope>
    <source>
        <strain evidence="10 11">ZRIMU1530</strain>
    </source>
</reference>
<keyword evidence="3" id="KW-0808">Transferase</keyword>
<dbReference type="InterPro" id="IPR011712">
    <property type="entry name" value="Sig_transdc_His_kin_sub3_dim/P"/>
</dbReference>
<dbReference type="PROSITE" id="PS50109">
    <property type="entry name" value="HIS_KIN"/>
    <property type="match status" value="1"/>
</dbReference>
<dbReference type="Pfam" id="PF07730">
    <property type="entry name" value="HisKA_3"/>
    <property type="match status" value="1"/>
</dbReference>
<name>A0ABW9HX51_9ACTN</name>
<evidence type="ECO:0000256" key="8">
    <source>
        <dbReference type="ARBA" id="ARBA00023136"/>
    </source>
</evidence>
<dbReference type="GO" id="GO:0016301">
    <property type="term" value="F:kinase activity"/>
    <property type="evidence" value="ECO:0007669"/>
    <property type="project" value="UniProtKB-KW"/>
</dbReference>
<evidence type="ECO:0000259" key="9">
    <source>
        <dbReference type="PROSITE" id="PS50109"/>
    </source>
</evidence>
<comment type="caution">
    <text evidence="10">The sequence shown here is derived from an EMBL/GenBank/DDBJ whole genome shotgun (WGS) entry which is preliminary data.</text>
</comment>
<evidence type="ECO:0000256" key="7">
    <source>
        <dbReference type="ARBA" id="ARBA00023012"/>
    </source>
</evidence>
<keyword evidence="11" id="KW-1185">Reference proteome</keyword>
<dbReference type="InterPro" id="IPR050482">
    <property type="entry name" value="Sensor_HK_TwoCompSys"/>
</dbReference>
<accession>A0ABW9HX51</accession>
<evidence type="ECO:0000256" key="2">
    <source>
        <dbReference type="ARBA" id="ARBA00022475"/>
    </source>
</evidence>
<dbReference type="InterPro" id="IPR036890">
    <property type="entry name" value="HATPase_C_sf"/>
</dbReference>
<evidence type="ECO:0000256" key="4">
    <source>
        <dbReference type="ARBA" id="ARBA00022692"/>
    </source>
</evidence>
<dbReference type="InterPro" id="IPR003594">
    <property type="entry name" value="HATPase_dom"/>
</dbReference>
<dbReference type="InterPro" id="IPR005467">
    <property type="entry name" value="His_kinase_dom"/>
</dbReference>
<dbReference type="CDD" id="cd16917">
    <property type="entry name" value="HATPase_UhpB-NarQ-NarX-like"/>
    <property type="match status" value="1"/>
</dbReference>
<dbReference type="SMART" id="SM00387">
    <property type="entry name" value="HATPase_c"/>
    <property type="match status" value="1"/>
</dbReference>
<dbReference type="PANTHER" id="PTHR24421:SF37">
    <property type="entry name" value="SENSOR HISTIDINE KINASE NARS"/>
    <property type="match status" value="1"/>
</dbReference>
<dbReference type="SUPFAM" id="SSF55874">
    <property type="entry name" value="ATPase domain of HSP90 chaperone/DNA topoisomerase II/histidine kinase"/>
    <property type="match status" value="1"/>
</dbReference>
<sequence>MGRIDLSDRTRTRITDQFFQRLGALDSPLVRQAHLSELLARQVDLLLDDIVGGARADGGPSAESLRGAAEFSARRASLDIHPTEAVRAAALFQELALPELIRELLPERPDTAAFLRLTQQVNNAVMTQITLGCVGYIQFLREKLHGSHQDERRRLARDLHDRISHEILVSLLELELYDPAGDSRDRLDSASATLRATLDSIGQLADELRTSVTGASLDAAIRAFLPTTVPPGVTVECAVTGDAAQLPAPVAEELYYIIREAVRNATRHADPRSVRIDVAIAGPLIRASVRDDGTGFDVDRTLLRGTGGLTSIRERAALLGGSPEFRSRPGSGTTVSVAIPLVSWDGRV</sequence>
<keyword evidence="5 10" id="KW-0418">Kinase</keyword>
<evidence type="ECO:0000256" key="6">
    <source>
        <dbReference type="ARBA" id="ARBA00022989"/>
    </source>
</evidence>
<keyword evidence="8" id="KW-0472">Membrane</keyword>
<dbReference type="Pfam" id="PF02518">
    <property type="entry name" value="HATPase_c"/>
    <property type="match status" value="1"/>
</dbReference>
<dbReference type="RefSeq" id="WP_409122899.1">
    <property type="nucleotide sequence ID" value="NZ_JBJVNI010000014.1"/>
</dbReference>
<dbReference type="Gene3D" id="1.20.5.1930">
    <property type="match status" value="1"/>
</dbReference>
<dbReference type="Gene3D" id="3.30.565.10">
    <property type="entry name" value="Histidine kinase-like ATPase, C-terminal domain"/>
    <property type="match status" value="1"/>
</dbReference>
<evidence type="ECO:0000256" key="3">
    <source>
        <dbReference type="ARBA" id="ARBA00022679"/>
    </source>
</evidence>
<keyword evidence="2" id="KW-1003">Cell membrane</keyword>